<dbReference type="EMBL" id="CP076607">
    <property type="protein sequence ID" value="QWU13408.1"/>
    <property type="molecule type" value="Genomic_DNA"/>
</dbReference>
<feature type="signal peptide" evidence="1">
    <location>
        <begin position="1"/>
        <end position="24"/>
    </location>
</feature>
<name>A0A1H8JM96_9BACL</name>
<dbReference type="AlphaFoldDB" id="A0A1H8JM96"/>
<keyword evidence="5" id="KW-1185">Reference proteome</keyword>
<dbReference type="STRING" id="1333845.SAMN04487895_10374"/>
<reference evidence="3 4" key="1">
    <citation type="submission" date="2016-10" db="EMBL/GenBank/DDBJ databases">
        <authorList>
            <person name="de Groot N.N."/>
        </authorList>
    </citation>
    <scope>NUCLEOTIDE SEQUENCE [LARGE SCALE GENOMIC DNA]</scope>
    <source>
        <strain evidence="3 4">CGMCC 1.10238</strain>
    </source>
</reference>
<protein>
    <submittedName>
        <fullName evidence="2">Ankyrin repeat domain-containing protein</fullName>
    </submittedName>
</protein>
<dbReference type="Gene3D" id="1.25.40.20">
    <property type="entry name" value="Ankyrin repeat-containing domain"/>
    <property type="match status" value="1"/>
</dbReference>
<keyword evidence="1" id="KW-0732">Signal</keyword>
<feature type="chain" id="PRO_5038377653" evidence="1">
    <location>
        <begin position="25"/>
        <end position="237"/>
    </location>
</feature>
<sequence length="237" mass="25263">MKKISTFALGLIVGATLTAGSVVGASNSLSAIQKSVKLVVDGKSTTVSAMNVNNKLYVPVRDAGNSFGYSVTGVTSSTVTFKEGTTATSSVSNGTNIGSKTASSTGGRYVEGLHDKYSTNGKLDADKIKVGIEAGEITVNAQDKETGNSILHYVVLEDNFAVYQVIKVTGLNVNLQNKDGKTPLMLSVVYENDFYFGEILDELKADTTIKDKNSKTALDYAKKNSSYYNALFIYTIK</sequence>
<dbReference type="Proteomes" id="UP000198809">
    <property type="component" value="Unassembled WGS sequence"/>
</dbReference>
<gene>
    <name evidence="2" type="ORF">KP014_15515</name>
    <name evidence="3" type="ORF">SAMN04487895_10374</name>
</gene>
<organism evidence="3 4">
    <name type="scientific">Paenibacillus sophorae</name>
    <dbReference type="NCBI Taxonomy" id="1333845"/>
    <lineage>
        <taxon>Bacteria</taxon>
        <taxon>Bacillati</taxon>
        <taxon>Bacillota</taxon>
        <taxon>Bacilli</taxon>
        <taxon>Bacillales</taxon>
        <taxon>Paenibacillaceae</taxon>
        <taxon>Paenibacillus</taxon>
    </lineage>
</organism>
<evidence type="ECO:0000313" key="2">
    <source>
        <dbReference type="EMBL" id="QWU13408.1"/>
    </source>
</evidence>
<dbReference type="RefSeq" id="WP_139210565.1">
    <property type="nucleotide sequence ID" value="NZ_CP076607.1"/>
</dbReference>
<dbReference type="OrthoDB" id="2930255at2"/>
<evidence type="ECO:0000313" key="4">
    <source>
        <dbReference type="Proteomes" id="UP000198809"/>
    </source>
</evidence>
<reference evidence="2 5" key="2">
    <citation type="submission" date="2021-06" db="EMBL/GenBank/DDBJ databases">
        <title>Whole genome sequence of Paenibacillus sophorae DSM23020 for comparative genomics.</title>
        <authorList>
            <person name="Kim M.-J."/>
            <person name="Lee G."/>
            <person name="Shin J.-H."/>
        </authorList>
    </citation>
    <scope>NUCLEOTIDE SEQUENCE [LARGE SCALE GENOMIC DNA]</scope>
    <source>
        <strain evidence="2 5">DSM 23020</strain>
    </source>
</reference>
<dbReference type="Proteomes" id="UP000683429">
    <property type="component" value="Chromosome"/>
</dbReference>
<dbReference type="InterPro" id="IPR036770">
    <property type="entry name" value="Ankyrin_rpt-contain_sf"/>
</dbReference>
<evidence type="ECO:0000313" key="5">
    <source>
        <dbReference type="Proteomes" id="UP000683429"/>
    </source>
</evidence>
<evidence type="ECO:0000313" key="3">
    <source>
        <dbReference type="EMBL" id="SEN81681.1"/>
    </source>
</evidence>
<dbReference type="SUPFAM" id="SSF48403">
    <property type="entry name" value="Ankyrin repeat"/>
    <property type="match status" value="1"/>
</dbReference>
<evidence type="ECO:0000256" key="1">
    <source>
        <dbReference type="SAM" id="SignalP"/>
    </source>
</evidence>
<dbReference type="EMBL" id="FODH01000003">
    <property type="protein sequence ID" value="SEN81681.1"/>
    <property type="molecule type" value="Genomic_DNA"/>
</dbReference>
<accession>A0A1H8JM96</accession>
<proteinExistence type="predicted"/>